<dbReference type="GO" id="GO:0003735">
    <property type="term" value="F:structural constituent of ribosome"/>
    <property type="evidence" value="ECO:0007669"/>
    <property type="project" value="InterPro"/>
</dbReference>
<keyword evidence="6" id="KW-1185">Reference proteome</keyword>
<dbReference type="InterPro" id="IPR000266">
    <property type="entry name" value="Ribosomal_uS17"/>
</dbReference>
<accession>A0AAU9JU70</accession>
<dbReference type="AlphaFoldDB" id="A0AAU9JU70"/>
<name>A0AAU9JU70_9CILI</name>
<gene>
    <name evidence="5" type="ORF">BSTOLATCC_MIC48104</name>
</gene>
<dbReference type="CDD" id="cd00364">
    <property type="entry name" value="Ribosomal_uS17"/>
    <property type="match status" value="1"/>
</dbReference>
<dbReference type="Proteomes" id="UP001162131">
    <property type="component" value="Unassembled WGS sequence"/>
</dbReference>
<comment type="caution">
    <text evidence="5">The sequence shown here is derived from an EMBL/GenBank/DDBJ whole genome shotgun (WGS) entry which is preliminary data.</text>
</comment>
<evidence type="ECO:0008006" key="7">
    <source>
        <dbReference type="Google" id="ProtNLM"/>
    </source>
</evidence>
<evidence type="ECO:0000313" key="5">
    <source>
        <dbReference type="EMBL" id="CAG9329278.1"/>
    </source>
</evidence>
<evidence type="ECO:0000256" key="1">
    <source>
        <dbReference type="ARBA" id="ARBA00010254"/>
    </source>
</evidence>
<sequence length="139" mass="16090">MSSIWNLTSGLRTGFLKIAPAGRELYGTVVKSGVNKKTVTVRVNRFFFVKKYNKTYSWARSFQVHDEEEYCVLGDKVIIRSCRPMSKTKRYYVRNIVVMMPRPFTGQKIQGTIEVNEEPKTEEPEIAEETSQVKEEAKE</sequence>
<evidence type="ECO:0000256" key="3">
    <source>
        <dbReference type="ARBA" id="ARBA00023274"/>
    </source>
</evidence>
<reference evidence="5" key="1">
    <citation type="submission" date="2021-09" db="EMBL/GenBank/DDBJ databases">
        <authorList>
            <consortium name="AG Swart"/>
            <person name="Singh M."/>
            <person name="Singh A."/>
            <person name="Seah K."/>
            <person name="Emmerich C."/>
        </authorList>
    </citation>
    <scope>NUCLEOTIDE SEQUENCE</scope>
    <source>
        <strain evidence="5">ATCC30299</strain>
    </source>
</reference>
<proteinExistence type="inferred from homology"/>
<dbReference type="PRINTS" id="PR00973">
    <property type="entry name" value="RIBOSOMALS17"/>
</dbReference>
<organism evidence="5 6">
    <name type="scientific">Blepharisma stoltei</name>
    <dbReference type="NCBI Taxonomy" id="1481888"/>
    <lineage>
        <taxon>Eukaryota</taxon>
        <taxon>Sar</taxon>
        <taxon>Alveolata</taxon>
        <taxon>Ciliophora</taxon>
        <taxon>Postciliodesmatophora</taxon>
        <taxon>Heterotrichea</taxon>
        <taxon>Heterotrichida</taxon>
        <taxon>Blepharismidae</taxon>
        <taxon>Blepharisma</taxon>
    </lineage>
</organism>
<dbReference type="EMBL" id="CAJZBQ010000047">
    <property type="protein sequence ID" value="CAG9329278.1"/>
    <property type="molecule type" value="Genomic_DNA"/>
</dbReference>
<keyword evidence="2" id="KW-0689">Ribosomal protein</keyword>
<dbReference type="Pfam" id="PF00366">
    <property type="entry name" value="Ribosomal_S17"/>
    <property type="match status" value="1"/>
</dbReference>
<dbReference type="GO" id="GO:1990904">
    <property type="term" value="C:ribonucleoprotein complex"/>
    <property type="evidence" value="ECO:0007669"/>
    <property type="project" value="UniProtKB-KW"/>
</dbReference>
<dbReference type="GO" id="GO:0005739">
    <property type="term" value="C:mitochondrion"/>
    <property type="evidence" value="ECO:0007669"/>
    <property type="project" value="TreeGrafter"/>
</dbReference>
<dbReference type="GO" id="GO:0006412">
    <property type="term" value="P:translation"/>
    <property type="evidence" value="ECO:0007669"/>
    <property type="project" value="InterPro"/>
</dbReference>
<keyword evidence="3" id="KW-0687">Ribonucleoprotein</keyword>
<dbReference type="SUPFAM" id="SSF50249">
    <property type="entry name" value="Nucleic acid-binding proteins"/>
    <property type="match status" value="1"/>
</dbReference>
<dbReference type="PANTHER" id="PTHR10744:SF1">
    <property type="entry name" value="SMALL RIBOSOMAL SUBUNIT PROTEIN US17M"/>
    <property type="match status" value="1"/>
</dbReference>
<evidence type="ECO:0000256" key="4">
    <source>
        <dbReference type="SAM" id="MobiDB-lite"/>
    </source>
</evidence>
<dbReference type="Gene3D" id="2.40.50.140">
    <property type="entry name" value="Nucleic acid-binding proteins"/>
    <property type="match status" value="1"/>
</dbReference>
<dbReference type="PANTHER" id="PTHR10744">
    <property type="entry name" value="40S RIBOSOMAL PROTEIN S11 FAMILY MEMBER"/>
    <property type="match status" value="1"/>
</dbReference>
<dbReference type="GO" id="GO:0005840">
    <property type="term" value="C:ribosome"/>
    <property type="evidence" value="ECO:0007669"/>
    <property type="project" value="UniProtKB-KW"/>
</dbReference>
<comment type="similarity">
    <text evidence="1">Belongs to the universal ribosomal protein uS17 family.</text>
</comment>
<feature type="region of interest" description="Disordered" evidence="4">
    <location>
        <begin position="115"/>
        <end position="139"/>
    </location>
</feature>
<dbReference type="InterPro" id="IPR012340">
    <property type="entry name" value="NA-bd_OB-fold"/>
</dbReference>
<evidence type="ECO:0000313" key="6">
    <source>
        <dbReference type="Proteomes" id="UP001162131"/>
    </source>
</evidence>
<evidence type="ECO:0000256" key="2">
    <source>
        <dbReference type="ARBA" id="ARBA00022980"/>
    </source>
</evidence>
<protein>
    <recommendedName>
        <fullName evidence="7">30S ribosomal protein S17, chloroplastic</fullName>
    </recommendedName>
</protein>